<feature type="domain" description="OLD protein-like TOPRIM" evidence="2">
    <location>
        <begin position="383"/>
        <end position="451"/>
    </location>
</feature>
<dbReference type="InterPro" id="IPR003959">
    <property type="entry name" value="ATPase_AAA_core"/>
</dbReference>
<evidence type="ECO:0000259" key="2">
    <source>
        <dbReference type="Pfam" id="PF20469"/>
    </source>
</evidence>
<keyword evidence="3" id="KW-0378">Hydrolase</keyword>
<comment type="caution">
    <text evidence="3">The sequence shown here is derived from an EMBL/GenBank/DDBJ whole genome shotgun (WGS) entry which is preliminary data.</text>
</comment>
<keyword evidence="3" id="KW-0255">Endonuclease</keyword>
<organism evidence="3 4">
    <name type="scientific">Microbulbifer epialgicus</name>
    <dbReference type="NCBI Taxonomy" id="393907"/>
    <lineage>
        <taxon>Bacteria</taxon>
        <taxon>Pseudomonadati</taxon>
        <taxon>Pseudomonadota</taxon>
        <taxon>Gammaproteobacteria</taxon>
        <taxon>Cellvibrionales</taxon>
        <taxon>Microbulbiferaceae</taxon>
        <taxon>Microbulbifer</taxon>
    </lineage>
</organism>
<proteinExistence type="predicted"/>
<evidence type="ECO:0000313" key="4">
    <source>
        <dbReference type="Proteomes" id="UP001569428"/>
    </source>
</evidence>
<dbReference type="GO" id="GO:0004519">
    <property type="term" value="F:endonuclease activity"/>
    <property type="evidence" value="ECO:0007669"/>
    <property type="project" value="UniProtKB-KW"/>
</dbReference>
<dbReference type="Pfam" id="PF20469">
    <property type="entry name" value="OLD-like_TOPRIM"/>
    <property type="match status" value="1"/>
</dbReference>
<dbReference type="SUPFAM" id="SSF52540">
    <property type="entry name" value="P-loop containing nucleoside triphosphate hydrolases"/>
    <property type="match status" value="1"/>
</dbReference>
<dbReference type="InterPro" id="IPR027417">
    <property type="entry name" value="P-loop_NTPase"/>
</dbReference>
<dbReference type="Proteomes" id="UP001569428">
    <property type="component" value="Unassembled WGS sequence"/>
</dbReference>
<dbReference type="InterPro" id="IPR034139">
    <property type="entry name" value="TOPRIM_OLD"/>
</dbReference>
<name>A0ABV4NYQ1_9GAMM</name>
<keyword evidence="4" id="KW-1185">Reference proteome</keyword>
<keyword evidence="3" id="KW-0540">Nuclease</keyword>
<sequence>MPAIRLIEIRNFRGISELTWYPSSGLNCLIGPGDSGKSTVLAAIDYALGARRNVPFSDADFFRANVNTPIEITVTLGDIPDELLNLDRYGIFHRGYDTANGTLYDEPQSNLETVVTIKLIVRNDLQPEWGLYSIRAAAEGIEKSVPWAQRELIAPIKLDATSDRHLAWGTRSLLNKLSDNTLDISGTLAEVARLTRTAFDKQPIQQFNPILAQVKNIADRQGVQLGQLKALLDVNGVSLNNGAVSLHNFDSTPLRQLGTGSTRLLVSGIQYETSKSNIMLIDEAEHGLEPFRITKLLNNLGAKAGTPQGQVFITTHSPIVLRELQASQLWILRKDESQSQTAMTLPTNPAPAVAQLPLVKHVMYPASMAPGAQATLRSNAEAFFARKVLVCEGKTEIGLCRGLDLDNMDRNVPTWLEKGVAFADGAGDSMFERAEVFQTLGYPTAIFKDSDKSSQHAEHQARMAQKSIAVYEWGHNHSMETALFSFAGPTVIPMLLSVALERKGQESLDSNLRAHSNNNWDYTTCSNHFQDEMRPVLSDLAGKKKWFKDIEPMETIGRKIVGPYRNYFADYFQQVLTPMYQWLNA</sequence>
<dbReference type="EMBL" id="JBGMEK010000013">
    <property type="protein sequence ID" value="MFA0810864.1"/>
    <property type="molecule type" value="Genomic_DNA"/>
</dbReference>
<dbReference type="PANTHER" id="PTHR43581">
    <property type="entry name" value="ATP/GTP PHOSPHATASE"/>
    <property type="match status" value="1"/>
</dbReference>
<dbReference type="InterPro" id="IPR051396">
    <property type="entry name" value="Bact_Antivir_Def_Nuclease"/>
</dbReference>
<protein>
    <submittedName>
        <fullName evidence="3">ATP-dependent endonuclease</fullName>
    </submittedName>
</protein>
<dbReference type="RefSeq" id="WP_371838438.1">
    <property type="nucleotide sequence ID" value="NZ_JBGMEK010000013.1"/>
</dbReference>
<accession>A0ABV4NYQ1</accession>
<feature type="domain" description="ATPase AAA-type core" evidence="1">
    <location>
        <begin position="26"/>
        <end position="321"/>
    </location>
</feature>
<dbReference type="PANTHER" id="PTHR43581:SF4">
    <property type="entry name" value="ATP_GTP PHOSPHATASE"/>
    <property type="match status" value="1"/>
</dbReference>
<dbReference type="Gene3D" id="3.40.50.300">
    <property type="entry name" value="P-loop containing nucleotide triphosphate hydrolases"/>
    <property type="match status" value="1"/>
</dbReference>
<evidence type="ECO:0000313" key="3">
    <source>
        <dbReference type="EMBL" id="MFA0810864.1"/>
    </source>
</evidence>
<evidence type="ECO:0000259" key="1">
    <source>
        <dbReference type="Pfam" id="PF13304"/>
    </source>
</evidence>
<dbReference type="Pfam" id="PF13304">
    <property type="entry name" value="AAA_21"/>
    <property type="match status" value="1"/>
</dbReference>
<gene>
    <name evidence="3" type="ORF">ACCI49_08000</name>
</gene>
<reference evidence="3 4" key="1">
    <citation type="submission" date="2024-08" db="EMBL/GenBank/DDBJ databases">
        <authorList>
            <person name="Ishaq N."/>
        </authorList>
    </citation>
    <scope>NUCLEOTIDE SEQUENCE [LARGE SCALE GENOMIC DNA]</scope>
    <source>
        <strain evidence="3 4">DSM 18651</strain>
    </source>
</reference>